<dbReference type="PANTHER" id="PTHR33835">
    <property type="entry name" value="YALI0C07656P"/>
    <property type="match status" value="1"/>
</dbReference>
<name>A0A642UKR9_DIURU</name>
<keyword evidence="2" id="KW-1185">Reference proteome</keyword>
<dbReference type="Gene3D" id="3.60.15.10">
    <property type="entry name" value="Ribonuclease Z/Hydroxyacylglutathione hydrolase-like"/>
    <property type="match status" value="1"/>
</dbReference>
<dbReference type="SUPFAM" id="SSF56281">
    <property type="entry name" value="Metallo-hydrolase/oxidoreductase"/>
    <property type="match status" value="1"/>
</dbReference>
<dbReference type="Proteomes" id="UP000449547">
    <property type="component" value="Unassembled WGS sequence"/>
</dbReference>
<dbReference type="GeneID" id="54781968"/>
<protein>
    <recommendedName>
        <fullName evidence="3">Metallo-beta-lactamase domain-containing protein</fullName>
    </recommendedName>
</protein>
<organism evidence="1 2">
    <name type="scientific">Diutina rugosa</name>
    <name type="common">Yeast</name>
    <name type="synonym">Candida rugosa</name>
    <dbReference type="NCBI Taxonomy" id="5481"/>
    <lineage>
        <taxon>Eukaryota</taxon>
        <taxon>Fungi</taxon>
        <taxon>Dikarya</taxon>
        <taxon>Ascomycota</taxon>
        <taxon>Saccharomycotina</taxon>
        <taxon>Pichiomycetes</taxon>
        <taxon>Debaryomycetaceae</taxon>
        <taxon>Diutina</taxon>
    </lineage>
</organism>
<dbReference type="InterPro" id="IPR036866">
    <property type="entry name" value="RibonucZ/Hydroxyglut_hydro"/>
</dbReference>
<accession>A0A642UKR9</accession>
<dbReference type="RefSeq" id="XP_034011570.1">
    <property type="nucleotide sequence ID" value="XM_034156066.1"/>
</dbReference>
<evidence type="ECO:0000313" key="2">
    <source>
        <dbReference type="Proteomes" id="UP000449547"/>
    </source>
</evidence>
<dbReference type="OrthoDB" id="421671at2759"/>
<dbReference type="InterPro" id="IPR025638">
    <property type="entry name" value="DUF4336"/>
</dbReference>
<evidence type="ECO:0000313" key="1">
    <source>
        <dbReference type="EMBL" id="KAA8900947.1"/>
    </source>
</evidence>
<dbReference type="VEuPathDB" id="FungiDB:DIURU_003317"/>
<comment type="caution">
    <text evidence="1">The sequence shown here is derived from an EMBL/GenBank/DDBJ whole genome shotgun (WGS) entry which is preliminary data.</text>
</comment>
<reference evidence="1 2" key="1">
    <citation type="submission" date="2019-07" db="EMBL/GenBank/DDBJ databases">
        <title>Genome assembly of two rare yeast pathogens: Diutina rugosa and Trichomonascus ciferrii.</title>
        <authorList>
            <person name="Mixao V."/>
            <person name="Saus E."/>
            <person name="Hansen A."/>
            <person name="Lass-Flor C."/>
            <person name="Gabaldon T."/>
        </authorList>
    </citation>
    <scope>NUCLEOTIDE SEQUENCE [LARGE SCALE GENOMIC DNA]</scope>
    <source>
        <strain evidence="1 2">CBS 613</strain>
    </source>
</reference>
<evidence type="ECO:0008006" key="3">
    <source>
        <dbReference type="Google" id="ProtNLM"/>
    </source>
</evidence>
<dbReference type="PANTHER" id="PTHR33835:SF1">
    <property type="entry name" value="METALLO-BETA-LACTAMASE DOMAIN-CONTAINING PROTEIN"/>
    <property type="match status" value="1"/>
</dbReference>
<dbReference type="EMBL" id="SWFT01000105">
    <property type="protein sequence ID" value="KAA8900947.1"/>
    <property type="molecule type" value="Genomic_DNA"/>
</dbReference>
<gene>
    <name evidence="1" type="ORF">DIURU_003317</name>
</gene>
<sequence>MSYPDPLPTVTRSLSDDVVVISAPFDFLHVVPIGARTALFRYQNQVVVWSPLPYGDYIDEALAKWGSNVSISWVIVANTHHCMCAHQYKRRFPDARILAPEGTPLKEGCRADVIIPKSLARQKLSGDRLKSLGVDNVIVNNFEFEFLDQHYCDEVVTYEKNLKTLFVGDLLFNFDGEVEQFQAGGPSWRHWMLWKVNPRNYYGQLVTCLFNMVFSPNSSAKEPLRVLVNEFDFDRVVMCHGNDLEGQDVKKVLVNALGL</sequence>
<proteinExistence type="predicted"/>
<dbReference type="AlphaFoldDB" id="A0A642UKR9"/>